<accession>A0A1I7RXA5</accession>
<evidence type="ECO:0000313" key="2">
    <source>
        <dbReference type="EMBL" id="CAD5230522.1"/>
    </source>
</evidence>
<reference evidence="5" key="1">
    <citation type="submission" date="2016-11" db="UniProtKB">
        <authorList>
            <consortium name="WormBaseParasite"/>
        </authorList>
    </citation>
    <scope>IDENTIFICATION</scope>
</reference>
<evidence type="ECO:0000313" key="4">
    <source>
        <dbReference type="Proteomes" id="UP000659654"/>
    </source>
</evidence>
<organism evidence="3 5">
    <name type="scientific">Bursaphelenchus xylophilus</name>
    <name type="common">Pinewood nematode worm</name>
    <name type="synonym">Aphelenchoides xylophilus</name>
    <dbReference type="NCBI Taxonomy" id="6326"/>
    <lineage>
        <taxon>Eukaryota</taxon>
        <taxon>Metazoa</taxon>
        <taxon>Ecdysozoa</taxon>
        <taxon>Nematoda</taxon>
        <taxon>Chromadorea</taxon>
        <taxon>Rhabditida</taxon>
        <taxon>Tylenchina</taxon>
        <taxon>Tylenchomorpha</taxon>
        <taxon>Aphelenchoidea</taxon>
        <taxon>Aphelenchoididae</taxon>
        <taxon>Bursaphelenchus</taxon>
    </lineage>
</organism>
<dbReference type="WBParaSite" id="BXY_0536900.1">
    <property type="protein sequence ID" value="BXY_0536900.1"/>
    <property type="gene ID" value="BXY_0536900"/>
</dbReference>
<reference evidence="2" key="2">
    <citation type="submission" date="2020-09" db="EMBL/GenBank/DDBJ databases">
        <authorList>
            <person name="Kikuchi T."/>
        </authorList>
    </citation>
    <scope>NUCLEOTIDE SEQUENCE</scope>
    <source>
        <strain evidence="2">Ka4C1</strain>
    </source>
</reference>
<dbReference type="EMBL" id="CAJFCV020000005">
    <property type="protein sequence ID" value="CAG9121486.1"/>
    <property type="molecule type" value="Genomic_DNA"/>
</dbReference>
<evidence type="ECO:0000256" key="1">
    <source>
        <dbReference type="SAM" id="MobiDB-lite"/>
    </source>
</evidence>
<evidence type="ECO:0000313" key="5">
    <source>
        <dbReference type="WBParaSite" id="BXY_0536900.1"/>
    </source>
</evidence>
<dbReference type="Proteomes" id="UP000582659">
    <property type="component" value="Unassembled WGS sequence"/>
</dbReference>
<proteinExistence type="predicted"/>
<dbReference type="AlphaFoldDB" id="A0A1I7RXA5"/>
<dbReference type="Proteomes" id="UP000095284">
    <property type="component" value="Unplaced"/>
</dbReference>
<name>A0A1I7RXA5_BURXY</name>
<evidence type="ECO:0000313" key="3">
    <source>
        <dbReference type="Proteomes" id="UP000095284"/>
    </source>
</evidence>
<protein>
    <submittedName>
        <fullName evidence="2">(pine wood nematode) hypothetical protein</fullName>
    </submittedName>
</protein>
<feature type="region of interest" description="Disordered" evidence="1">
    <location>
        <begin position="74"/>
        <end position="93"/>
    </location>
</feature>
<dbReference type="SMR" id="A0A1I7RXA5"/>
<dbReference type="Proteomes" id="UP000659654">
    <property type="component" value="Unassembled WGS sequence"/>
</dbReference>
<keyword evidence="4" id="KW-1185">Reference proteome</keyword>
<dbReference type="EMBL" id="CAJFDI010000005">
    <property type="protein sequence ID" value="CAD5230522.1"/>
    <property type="molecule type" value="Genomic_DNA"/>
</dbReference>
<gene>
    <name evidence="2" type="ORF">BXYJ_LOCUS11029</name>
</gene>
<sequence>MTCRNSSWNNSGLCQVWNKISKLLAKVESLEAQAMAHPKATANIPLSLAEIAKEVQQQDDKKFTVVFESAAETEDEATNNAADKALAESRKLH</sequence>